<dbReference type="RefSeq" id="WP_188880548.1">
    <property type="nucleotide sequence ID" value="NZ_BMOY01000002.1"/>
</dbReference>
<name>A0A917K0Y6_9BACL</name>
<protein>
    <recommendedName>
        <fullName evidence="3">DUF1450 domain-containing protein</fullName>
    </recommendedName>
</protein>
<accession>A0A917K0Y6</accession>
<keyword evidence="2" id="KW-1185">Reference proteome</keyword>
<gene>
    <name evidence="1" type="ORF">GCM10010885_01290</name>
</gene>
<reference evidence="1" key="1">
    <citation type="journal article" date="2014" name="Int. J. Syst. Evol. Microbiol.">
        <title>Complete genome sequence of Corynebacterium casei LMG S-19264T (=DSM 44701T), isolated from a smear-ripened cheese.</title>
        <authorList>
            <consortium name="US DOE Joint Genome Institute (JGI-PGF)"/>
            <person name="Walter F."/>
            <person name="Albersmeier A."/>
            <person name="Kalinowski J."/>
            <person name="Ruckert C."/>
        </authorList>
    </citation>
    <scope>NUCLEOTIDE SEQUENCE</scope>
    <source>
        <strain evidence="1">JCM 18487</strain>
    </source>
</reference>
<evidence type="ECO:0000313" key="1">
    <source>
        <dbReference type="EMBL" id="GGI95431.1"/>
    </source>
</evidence>
<proteinExistence type="predicted"/>
<dbReference type="EMBL" id="BMOY01000002">
    <property type="protein sequence ID" value="GGI95431.1"/>
    <property type="molecule type" value="Genomic_DNA"/>
</dbReference>
<organism evidence="1 2">
    <name type="scientific">Alicyclobacillus cellulosilyticus</name>
    <dbReference type="NCBI Taxonomy" id="1003997"/>
    <lineage>
        <taxon>Bacteria</taxon>
        <taxon>Bacillati</taxon>
        <taxon>Bacillota</taxon>
        <taxon>Bacilli</taxon>
        <taxon>Bacillales</taxon>
        <taxon>Alicyclobacillaceae</taxon>
        <taxon>Alicyclobacillus</taxon>
    </lineage>
</organism>
<reference evidence="1" key="2">
    <citation type="submission" date="2020-09" db="EMBL/GenBank/DDBJ databases">
        <authorList>
            <person name="Sun Q."/>
            <person name="Ohkuma M."/>
        </authorList>
    </citation>
    <scope>NUCLEOTIDE SEQUENCE</scope>
    <source>
        <strain evidence="1">JCM 18487</strain>
    </source>
</reference>
<dbReference type="Pfam" id="PF07293">
    <property type="entry name" value="DUF1450"/>
    <property type="match status" value="1"/>
</dbReference>
<dbReference type="AlphaFoldDB" id="A0A917K0Y6"/>
<evidence type="ECO:0008006" key="3">
    <source>
        <dbReference type="Google" id="ProtNLM"/>
    </source>
</evidence>
<sequence>MPSSLNIRWCQRNLDKFGRDVYELLREQYPDVEMSIEPCLDACGLCTDVPFALRNQAVVAARDPRGLYAKLERGMSFFSKPALPGTYAFLSQTARTGAVAVQGHHQGQADTPDG</sequence>
<evidence type="ECO:0000313" key="2">
    <source>
        <dbReference type="Proteomes" id="UP000637695"/>
    </source>
</evidence>
<dbReference type="Proteomes" id="UP000637695">
    <property type="component" value="Unassembled WGS sequence"/>
</dbReference>
<comment type="caution">
    <text evidence="1">The sequence shown here is derived from an EMBL/GenBank/DDBJ whole genome shotgun (WGS) entry which is preliminary data.</text>
</comment>
<dbReference type="InterPro" id="IPR009910">
    <property type="entry name" value="DUF1450"/>
</dbReference>